<keyword evidence="4" id="KW-1185">Reference proteome</keyword>
<evidence type="ECO:0000259" key="2">
    <source>
        <dbReference type="Pfam" id="PF14016"/>
    </source>
</evidence>
<keyword evidence="1" id="KW-1133">Transmembrane helix</keyword>
<dbReference type="InterPro" id="IPR025326">
    <property type="entry name" value="DUF4232"/>
</dbReference>
<organism evidence="3 4">
    <name type="scientific">Cellulomonas fengjieae</name>
    <dbReference type="NCBI Taxonomy" id="2819978"/>
    <lineage>
        <taxon>Bacteria</taxon>
        <taxon>Bacillati</taxon>
        <taxon>Actinomycetota</taxon>
        <taxon>Actinomycetes</taxon>
        <taxon>Micrococcales</taxon>
        <taxon>Cellulomonadaceae</taxon>
        <taxon>Cellulomonas</taxon>
    </lineage>
</organism>
<evidence type="ECO:0000313" key="3">
    <source>
        <dbReference type="EMBL" id="MBO3083345.1"/>
    </source>
</evidence>
<keyword evidence="1" id="KW-0472">Membrane</keyword>
<accession>A0ABS3SEF7</accession>
<proteinExistence type="predicted"/>
<dbReference type="EMBL" id="JAGFBM010000001">
    <property type="protein sequence ID" value="MBO3083345.1"/>
    <property type="molecule type" value="Genomic_DNA"/>
</dbReference>
<reference evidence="3 4" key="1">
    <citation type="submission" date="2021-03" db="EMBL/GenBank/DDBJ databases">
        <title>novel species in genus Cellulomonas.</title>
        <authorList>
            <person name="Zhang G."/>
        </authorList>
    </citation>
    <scope>NUCLEOTIDE SEQUENCE [LARGE SCALE GENOMIC DNA]</scope>
    <source>
        <strain evidence="4">zg-ZUI188</strain>
    </source>
</reference>
<feature type="domain" description="DUF4232" evidence="2">
    <location>
        <begin position="325"/>
        <end position="454"/>
    </location>
</feature>
<name>A0ABS3SEF7_9CELL</name>
<protein>
    <submittedName>
        <fullName evidence="3">DUF4232 domain-containing protein</fullName>
    </submittedName>
</protein>
<feature type="transmembrane region" description="Helical" evidence="1">
    <location>
        <begin position="12"/>
        <end position="30"/>
    </location>
</feature>
<sequence length="460" mass="46648">MTAEPPAVARKGLVAAVVLLLIAVLGALVVRLTPLGELAGWPPVCTVVTGERDVRPPSEVTEAAARAHDELDGAVSSVTTVCSLADVAEPVAPDGPDPADDPAQWVVAVDAQAGDVDAVAVAAAAVLAAASPAAPFSWRLDVHDAARSLAVVLTPGGDTDLVEDAVALRRTPGVAEVWFGPDSGRVAVATGADVAPVLAATAGRDLPVTTVESRDDWLEVQQIHPGTWPDADSVALAADVAGWEGVWRVVLSGGEPASPDLTVEADDDAHRAHVASRLAATVHRGPAVPFHVLAQQVALDGVVGGVAAEPDRASATPGLEGVPACTGDELRVEVAGTDAALGTRYLMLRATHTGTAPCVLVGMPELAFTRQSGTRTPDLTQLPESVTPPASGVLLQPGAAAGSQVRWRAMSTTQDPDLAVGVTVRAVEGGPAVELVLPDPLDVLAGATLKVGQWSTSEAG</sequence>
<dbReference type="Proteomes" id="UP000678317">
    <property type="component" value="Unassembled WGS sequence"/>
</dbReference>
<dbReference type="RefSeq" id="WP_208288282.1">
    <property type="nucleotide sequence ID" value="NZ_CP074404.1"/>
</dbReference>
<evidence type="ECO:0000313" key="4">
    <source>
        <dbReference type="Proteomes" id="UP000678317"/>
    </source>
</evidence>
<gene>
    <name evidence="3" type="ORF">J4035_01730</name>
</gene>
<keyword evidence="1" id="KW-0812">Transmembrane</keyword>
<dbReference type="Pfam" id="PF14016">
    <property type="entry name" value="DUF4232"/>
    <property type="match status" value="1"/>
</dbReference>
<comment type="caution">
    <text evidence="3">The sequence shown here is derived from an EMBL/GenBank/DDBJ whole genome shotgun (WGS) entry which is preliminary data.</text>
</comment>
<evidence type="ECO:0000256" key="1">
    <source>
        <dbReference type="SAM" id="Phobius"/>
    </source>
</evidence>